<dbReference type="InterPro" id="IPR004013">
    <property type="entry name" value="PHP_dom"/>
</dbReference>
<dbReference type="InterPro" id="IPR004805">
    <property type="entry name" value="DnaE2/DnaE/PolC"/>
</dbReference>
<proteinExistence type="predicted"/>
<evidence type="ECO:0000259" key="1">
    <source>
        <dbReference type="SMART" id="SM00481"/>
    </source>
</evidence>
<dbReference type="InterPro" id="IPR003141">
    <property type="entry name" value="Pol/His_phosphatase_N"/>
</dbReference>
<accession>A0A840QF81</accession>
<dbReference type="PANTHER" id="PTHR32294:SF0">
    <property type="entry name" value="DNA POLYMERASE III SUBUNIT ALPHA"/>
    <property type="match status" value="1"/>
</dbReference>
<dbReference type="Proteomes" id="UP000584374">
    <property type="component" value="Unassembled WGS sequence"/>
</dbReference>
<dbReference type="Gene3D" id="3.20.20.140">
    <property type="entry name" value="Metal-dependent hydrolases"/>
    <property type="match status" value="1"/>
</dbReference>
<dbReference type="Pfam" id="PF02811">
    <property type="entry name" value="PHP"/>
    <property type="match status" value="1"/>
</dbReference>
<dbReference type="GO" id="GO:0008408">
    <property type="term" value="F:3'-5' exonuclease activity"/>
    <property type="evidence" value="ECO:0007669"/>
    <property type="project" value="InterPro"/>
</dbReference>
<dbReference type="AlphaFoldDB" id="A0A840QF81"/>
<feature type="domain" description="Polymerase/histidinol phosphatase N-terminal" evidence="1">
    <location>
        <begin position="7"/>
        <end position="74"/>
    </location>
</feature>
<protein>
    <submittedName>
        <fullName evidence="2">DNA polymerase III alpha subunit</fullName>
    </submittedName>
</protein>
<dbReference type="InterPro" id="IPR016195">
    <property type="entry name" value="Pol/histidinol_Pase-like"/>
</dbReference>
<gene>
    <name evidence="2" type="ORF">BJ970_003267</name>
</gene>
<dbReference type="EMBL" id="JACHIW010000001">
    <property type="protein sequence ID" value="MBB5155733.1"/>
    <property type="molecule type" value="Genomic_DNA"/>
</dbReference>
<evidence type="ECO:0000313" key="3">
    <source>
        <dbReference type="Proteomes" id="UP000584374"/>
    </source>
</evidence>
<dbReference type="SUPFAM" id="SSF89550">
    <property type="entry name" value="PHP domain-like"/>
    <property type="match status" value="1"/>
</dbReference>
<comment type="caution">
    <text evidence="2">The sequence shown here is derived from an EMBL/GenBank/DDBJ whole genome shotgun (WGS) entry which is preliminary data.</text>
</comment>
<name>A0A840QF81_9PSEU</name>
<keyword evidence="3" id="KW-1185">Reference proteome</keyword>
<evidence type="ECO:0000313" key="2">
    <source>
        <dbReference type="EMBL" id="MBB5155733.1"/>
    </source>
</evidence>
<dbReference type="GO" id="GO:0006260">
    <property type="term" value="P:DNA replication"/>
    <property type="evidence" value="ECO:0007669"/>
    <property type="project" value="InterPro"/>
</dbReference>
<dbReference type="PANTHER" id="PTHR32294">
    <property type="entry name" value="DNA POLYMERASE III SUBUNIT ALPHA"/>
    <property type="match status" value="1"/>
</dbReference>
<organism evidence="2 3">
    <name type="scientific">Saccharopolyspora phatthalungensis</name>
    <dbReference type="NCBI Taxonomy" id="664693"/>
    <lineage>
        <taxon>Bacteria</taxon>
        <taxon>Bacillati</taxon>
        <taxon>Actinomycetota</taxon>
        <taxon>Actinomycetes</taxon>
        <taxon>Pseudonocardiales</taxon>
        <taxon>Pseudonocardiaceae</taxon>
        <taxon>Saccharopolyspora</taxon>
    </lineage>
</organism>
<reference evidence="2 3" key="1">
    <citation type="submission" date="2020-08" db="EMBL/GenBank/DDBJ databases">
        <title>Sequencing the genomes of 1000 actinobacteria strains.</title>
        <authorList>
            <person name="Klenk H.-P."/>
        </authorList>
    </citation>
    <scope>NUCLEOTIDE SEQUENCE [LARGE SCALE GENOMIC DNA]</scope>
    <source>
        <strain evidence="2 3">DSM 45584</strain>
    </source>
</reference>
<dbReference type="SMART" id="SM00481">
    <property type="entry name" value="POLIIIAc"/>
    <property type="match status" value="1"/>
</dbReference>
<sequence length="113" mass="12616">MPVVPFVHLHVHTEYSMLDGAAKVGALFAEAERLGMPAVGMTDHGNMFGADEFYQQAKKTGIKPIIGIEAYLAPASRFHASTSGRARSACSPRMRCRWTFRRRRPTRAPIRRS</sequence>